<dbReference type="Proteomes" id="UP001499933">
    <property type="component" value="Unassembled WGS sequence"/>
</dbReference>
<sequence length="140" mass="15835">MNVRMSDRDEFLGWFEITWRAAEVALHGGDAGPRFETWSEKEPVTLFGAWLSASGAAEVREVFRKLADAFSDATSSEVELIAADVSGDMAYTVHREITQTVVDGQPRSYVLRVTQVYRREDGQWKVVHRHADEEPESPHP</sequence>
<accession>A0ABN2RKB4</accession>
<dbReference type="SUPFAM" id="SSF54427">
    <property type="entry name" value="NTF2-like"/>
    <property type="match status" value="1"/>
</dbReference>
<evidence type="ECO:0000313" key="3">
    <source>
        <dbReference type="Proteomes" id="UP001499933"/>
    </source>
</evidence>
<evidence type="ECO:0000313" key="2">
    <source>
        <dbReference type="EMBL" id="GAA1970433.1"/>
    </source>
</evidence>
<protein>
    <recommendedName>
        <fullName evidence="1">SnoaL-like domain-containing protein</fullName>
    </recommendedName>
</protein>
<reference evidence="2 3" key="1">
    <citation type="journal article" date="2019" name="Int. J. Syst. Evol. Microbiol.">
        <title>The Global Catalogue of Microorganisms (GCM) 10K type strain sequencing project: providing services to taxonomists for standard genome sequencing and annotation.</title>
        <authorList>
            <consortium name="The Broad Institute Genomics Platform"/>
            <consortium name="The Broad Institute Genome Sequencing Center for Infectious Disease"/>
            <person name="Wu L."/>
            <person name="Ma J."/>
        </authorList>
    </citation>
    <scope>NUCLEOTIDE SEQUENCE [LARGE SCALE GENOMIC DNA]</scope>
    <source>
        <strain evidence="2 3">JCM 14901</strain>
    </source>
</reference>
<dbReference type="InterPro" id="IPR037401">
    <property type="entry name" value="SnoaL-like"/>
</dbReference>
<dbReference type="InterPro" id="IPR032710">
    <property type="entry name" value="NTF2-like_dom_sf"/>
</dbReference>
<name>A0ABN2RKB4_9MICO</name>
<feature type="domain" description="SnoaL-like" evidence="1">
    <location>
        <begin position="35"/>
        <end position="131"/>
    </location>
</feature>
<evidence type="ECO:0000259" key="1">
    <source>
        <dbReference type="Pfam" id="PF13474"/>
    </source>
</evidence>
<keyword evidence="3" id="KW-1185">Reference proteome</keyword>
<comment type="caution">
    <text evidence="2">The sequence shown here is derived from an EMBL/GenBank/DDBJ whole genome shotgun (WGS) entry which is preliminary data.</text>
</comment>
<organism evidence="2 3">
    <name type="scientific">Microbacterium deminutum</name>
    <dbReference type="NCBI Taxonomy" id="344164"/>
    <lineage>
        <taxon>Bacteria</taxon>
        <taxon>Bacillati</taxon>
        <taxon>Actinomycetota</taxon>
        <taxon>Actinomycetes</taxon>
        <taxon>Micrococcales</taxon>
        <taxon>Microbacteriaceae</taxon>
        <taxon>Microbacterium</taxon>
    </lineage>
</organism>
<dbReference type="EMBL" id="BAAAOG010000013">
    <property type="protein sequence ID" value="GAA1970433.1"/>
    <property type="molecule type" value="Genomic_DNA"/>
</dbReference>
<gene>
    <name evidence="2" type="ORF">GCM10009776_36850</name>
</gene>
<proteinExistence type="predicted"/>
<dbReference type="Gene3D" id="3.10.450.50">
    <property type="match status" value="1"/>
</dbReference>
<dbReference type="Pfam" id="PF13474">
    <property type="entry name" value="SnoaL_3"/>
    <property type="match status" value="1"/>
</dbReference>